<proteinExistence type="predicted"/>
<feature type="compositionally biased region" description="Basic and acidic residues" evidence="1">
    <location>
        <begin position="41"/>
        <end position="51"/>
    </location>
</feature>
<dbReference type="InterPro" id="IPR011047">
    <property type="entry name" value="Quinoprotein_ADH-like_sf"/>
</dbReference>
<sequence length="667" mass="72615">MNKPKSASSKKSKGLKKGKVDSETKAPVQNSDVPESEEIEPASKVEPEKMAETSFSEDENAEASIEQLAETAAAAMDMASDYTNKAGTFFSSMFQSAAKRVENTYEKAKHEIRPEALKKSLQHPQQLFSISNQRESRTDGFAGDSPDKTSEILSISTSQVPLAVCLEPASVLVFVVSEDGIRAFDKNGTQTQHVSFSGEKLESASEAFVAVSAFYSLSRSEIFVGCSDEIIRCYSLGQDVVLKRRTTETGQSQNKSVPARICANSNNEILVGLADGTVRSYNLETLELVKEVSKPEVCSIGSDPVSLSSISPALENAYVSYSDGTVAFLDIEKSKWVGSSVVYSGAASDTESVLDGLLLISSSTTSHALVITSPENGKCLCRQDIGYSVSSLNRVEIASKNKESLPNSTVIVGGDGGEIAICRVLPFSPDRAGIRVLVELSTRSRWSEVAIAALSYERALGVVLAGFDDGTIKLWRLSEQDRREASSWREEGVRISLDDAKTALDQKNTRRPASTRISASEFVVQTQKVMSMVVRDEVGLDEDQKDEIVEEFQRLQAEAQEAATKYDSEFEKREERIQKQFRSALSPNADSELSPWGKQITKIGKQSALLEYVSAQNEHSTKIKKLCTSVMQTFGEFMSEYLDMVPESDASTAALESCSGLTGTPRG</sequence>
<evidence type="ECO:0000313" key="2">
    <source>
        <dbReference type="EMBL" id="CAE0043083.1"/>
    </source>
</evidence>
<accession>A0A7S3EB58</accession>
<dbReference type="AlphaFoldDB" id="A0A7S3EB58"/>
<organism evidence="2">
    <name type="scientific">Rhodosorus marinus</name>
    <dbReference type="NCBI Taxonomy" id="101924"/>
    <lineage>
        <taxon>Eukaryota</taxon>
        <taxon>Rhodophyta</taxon>
        <taxon>Stylonematophyceae</taxon>
        <taxon>Stylonematales</taxon>
        <taxon>Stylonemataceae</taxon>
        <taxon>Rhodosorus</taxon>
    </lineage>
</organism>
<dbReference type="SUPFAM" id="SSF50998">
    <property type="entry name" value="Quinoprotein alcohol dehydrogenase-like"/>
    <property type="match status" value="1"/>
</dbReference>
<evidence type="ECO:0000256" key="1">
    <source>
        <dbReference type="SAM" id="MobiDB-lite"/>
    </source>
</evidence>
<feature type="region of interest" description="Disordered" evidence="1">
    <location>
        <begin position="1"/>
        <end position="63"/>
    </location>
</feature>
<dbReference type="EMBL" id="HBHW01014267">
    <property type="protein sequence ID" value="CAE0043083.1"/>
    <property type="molecule type" value="Transcribed_RNA"/>
</dbReference>
<feature type="compositionally biased region" description="Basic residues" evidence="1">
    <location>
        <begin position="8"/>
        <end position="17"/>
    </location>
</feature>
<reference evidence="2" key="1">
    <citation type="submission" date="2021-01" db="EMBL/GenBank/DDBJ databases">
        <authorList>
            <person name="Corre E."/>
            <person name="Pelletier E."/>
            <person name="Niang G."/>
            <person name="Scheremetjew M."/>
            <person name="Finn R."/>
            <person name="Kale V."/>
            <person name="Holt S."/>
            <person name="Cochrane G."/>
            <person name="Meng A."/>
            <person name="Brown T."/>
            <person name="Cohen L."/>
        </authorList>
    </citation>
    <scope>NUCLEOTIDE SEQUENCE</scope>
    <source>
        <strain evidence="2">CCMP 769</strain>
    </source>
</reference>
<protein>
    <submittedName>
        <fullName evidence="2">Uncharacterized protein</fullName>
    </submittedName>
</protein>
<name>A0A7S3EB58_9RHOD</name>
<gene>
    <name evidence="2" type="ORF">RMAR00112_LOCUS11054</name>
</gene>
<dbReference type="InterPro" id="IPR015943">
    <property type="entry name" value="WD40/YVTN_repeat-like_dom_sf"/>
</dbReference>
<dbReference type="Gene3D" id="2.130.10.10">
    <property type="entry name" value="YVTN repeat-like/Quinoprotein amine dehydrogenase"/>
    <property type="match status" value="1"/>
</dbReference>